<keyword evidence="1" id="KW-0675">Receptor</keyword>
<dbReference type="SUPFAM" id="SSF81321">
    <property type="entry name" value="Family A G protein-coupled receptor-like"/>
    <property type="match status" value="1"/>
</dbReference>
<dbReference type="Gene3D" id="1.20.1070.10">
    <property type="entry name" value="Rhodopsin 7-helix transmembrane proteins"/>
    <property type="match status" value="1"/>
</dbReference>
<evidence type="ECO:0000313" key="2">
    <source>
        <dbReference type="Proteomes" id="UP001279410"/>
    </source>
</evidence>
<comment type="caution">
    <text evidence="1">The sequence shown here is derived from an EMBL/GenBank/DDBJ whole genome shotgun (WGS) entry which is preliminary data.</text>
</comment>
<dbReference type="EMBL" id="BRZM01000395">
    <property type="protein sequence ID" value="GLD70624.1"/>
    <property type="molecule type" value="Genomic_DNA"/>
</dbReference>
<accession>A0AAD3NGC7</accession>
<gene>
    <name evidence="1" type="ORF">AKAME5_002194200</name>
</gene>
<reference evidence="1" key="1">
    <citation type="submission" date="2022-08" db="EMBL/GenBank/DDBJ databases">
        <title>Genome sequencing of akame (Lates japonicus).</title>
        <authorList>
            <person name="Hashiguchi Y."/>
            <person name="Takahashi H."/>
        </authorList>
    </citation>
    <scope>NUCLEOTIDE SEQUENCE</scope>
    <source>
        <strain evidence="1">Kochi</strain>
    </source>
</reference>
<name>A0AAD3NGC7_LATJO</name>
<evidence type="ECO:0000313" key="1">
    <source>
        <dbReference type="EMBL" id="GLD70624.1"/>
    </source>
</evidence>
<protein>
    <submittedName>
        <fullName evidence="1">C-X-C chemokine receptor type 1-like isoform X1</fullName>
    </submittedName>
</protein>
<sequence length="119" mass="13816">MAHSSWIFGNFLCKLLYRAFRRHQCTGVFLLACISVDRYFCHRESPQQPVLHHLLVRRWCVAWCGWWRGSVLARGHSEESIQASDLGQAIALKTWPGRQAPLGALACVSRHMGYFCRWR</sequence>
<dbReference type="AlphaFoldDB" id="A0AAD3NGC7"/>
<keyword evidence="2" id="KW-1185">Reference proteome</keyword>
<dbReference type="Proteomes" id="UP001279410">
    <property type="component" value="Unassembled WGS sequence"/>
</dbReference>
<organism evidence="1 2">
    <name type="scientific">Lates japonicus</name>
    <name type="common">Japanese lates</name>
    <dbReference type="NCBI Taxonomy" id="270547"/>
    <lineage>
        <taxon>Eukaryota</taxon>
        <taxon>Metazoa</taxon>
        <taxon>Chordata</taxon>
        <taxon>Craniata</taxon>
        <taxon>Vertebrata</taxon>
        <taxon>Euteleostomi</taxon>
        <taxon>Actinopterygii</taxon>
        <taxon>Neopterygii</taxon>
        <taxon>Teleostei</taxon>
        <taxon>Neoteleostei</taxon>
        <taxon>Acanthomorphata</taxon>
        <taxon>Carangaria</taxon>
        <taxon>Carangaria incertae sedis</taxon>
        <taxon>Centropomidae</taxon>
        <taxon>Lates</taxon>
    </lineage>
</organism>
<proteinExistence type="predicted"/>